<sequence length="323" mass="35129">MAKKIWMEWPLPPEMVSQIRELAEIVDDGDMDKLHGSTVISGIRRYYDGEFMDRVGPNLVQIAKPGIGVDNIDLDAATSRGILVCNTPDAPSESTAEHAVALLMAVAKRVMVGDMHLRGDSDIERGEMLGTELLGSSLGIVGFGRIGRRVAEMCALGIRMNVTISDPILPDDIQLPEGVSRTDDLDSIFAENRFVTLHTPLLPETHHLANERRLRLMKRGSYLINASRGGVVDESALIKALEDGHLAGAGLDVFDPEPPMPDNPLLAMKNVVLTPHIASYTEAGMTAMQAGTVENIAKVLKGERPTWIANPKAWPGRMEKISA</sequence>
<evidence type="ECO:0000259" key="5">
    <source>
        <dbReference type="Pfam" id="PF00389"/>
    </source>
</evidence>
<protein>
    <submittedName>
        <fullName evidence="7">Hydroxyacid dehydrogenase</fullName>
    </submittedName>
</protein>
<evidence type="ECO:0000313" key="7">
    <source>
        <dbReference type="EMBL" id="MXY93378.1"/>
    </source>
</evidence>
<evidence type="ECO:0000259" key="6">
    <source>
        <dbReference type="Pfam" id="PF02826"/>
    </source>
</evidence>
<dbReference type="PANTHER" id="PTHR10996">
    <property type="entry name" value="2-HYDROXYACID DEHYDROGENASE-RELATED"/>
    <property type="match status" value="1"/>
</dbReference>
<gene>
    <name evidence="7" type="ORF">F4Y42_08020</name>
</gene>
<dbReference type="InterPro" id="IPR006140">
    <property type="entry name" value="D-isomer_DH_NAD-bd"/>
</dbReference>
<dbReference type="SUPFAM" id="SSF52283">
    <property type="entry name" value="Formate/glycerate dehydrogenase catalytic domain-like"/>
    <property type="match status" value="1"/>
</dbReference>
<dbReference type="AlphaFoldDB" id="A0A6B0YVB9"/>
<dbReference type="Gene3D" id="3.40.50.720">
    <property type="entry name" value="NAD(P)-binding Rossmann-like Domain"/>
    <property type="match status" value="2"/>
</dbReference>
<comment type="caution">
    <text evidence="7">The sequence shown here is derived from an EMBL/GenBank/DDBJ whole genome shotgun (WGS) entry which is preliminary data.</text>
</comment>
<dbReference type="Pfam" id="PF02826">
    <property type="entry name" value="2-Hacid_dh_C"/>
    <property type="match status" value="1"/>
</dbReference>
<dbReference type="FunFam" id="3.40.50.720:FF:000203">
    <property type="entry name" value="D-3-phosphoglycerate dehydrogenase (SerA)"/>
    <property type="match status" value="1"/>
</dbReference>
<dbReference type="Pfam" id="PF00389">
    <property type="entry name" value="2-Hacid_dh"/>
    <property type="match status" value="1"/>
</dbReference>
<name>A0A6B0YVB9_9CHLR</name>
<dbReference type="GO" id="GO:0051287">
    <property type="term" value="F:NAD binding"/>
    <property type="evidence" value="ECO:0007669"/>
    <property type="project" value="InterPro"/>
</dbReference>
<dbReference type="GO" id="GO:0005829">
    <property type="term" value="C:cytosol"/>
    <property type="evidence" value="ECO:0007669"/>
    <property type="project" value="TreeGrafter"/>
</dbReference>
<evidence type="ECO:0000256" key="4">
    <source>
        <dbReference type="RuleBase" id="RU003719"/>
    </source>
</evidence>
<dbReference type="PROSITE" id="PS00671">
    <property type="entry name" value="D_2_HYDROXYACID_DH_3"/>
    <property type="match status" value="1"/>
</dbReference>
<dbReference type="CDD" id="cd12173">
    <property type="entry name" value="PGDH_4"/>
    <property type="match status" value="1"/>
</dbReference>
<evidence type="ECO:0000256" key="2">
    <source>
        <dbReference type="ARBA" id="ARBA00023002"/>
    </source>
</evidence>
<dbReference type="InterPro" id="IPR029753">
    <property type="entry name" value="D-isomer_DH_CS"/>
</dbReference>
<evidence type="ECO:0000256" key="1">
    <source>
        <dbReference type="ARBA" id="ARBA00005854"/>
    </source>
</evidence>
<organism evidence="7">
    <name type="scientific">Caldilineaceae bacterium SB0664_bin_27</name>
    <dbReference type="NCBI Taxonomy" id="2605260"/>
    <lineage>
        <taxon>Bacteria</taxon>
        <taxon>Bacillati</taxon>
        <taxon>Chloroflexota</taxon>
        <taxon>Caldilineae</taxon>
        <taxon>Caldilineales</taxon>
        <taxon>Caldilineaceae</taxon>
    </lineage>
</organism>
<reference evidence="7" key="1">
    <citation type="submission" date="2019-09" db="EMBL/GenBank/DDBJ databases">
        <title>Characterisation of the sponge microbiome using genome-centric metagenomics.</title>
        <authorList>
            <person name="Engelberts J.P."/>
            <person name="Robbins S.J."/>
            <person name="De Goeij J.M."/>
            <person name="Aranda M."/>
            <person name="Bell S.C."/>
            <person name="Webster N.S."/>
        </authorList>
    </citation>
    <scope>NUCLEOTIDE SEQUENCE</scope>
    <source>
        <strain evidence="7">SB0664_bin_27</strain>
    </source>
</reference>
<keyword evidence="2 4" id="KW-0560">Oxidoreductase</keyword>
<dbReference type="PANTHER" id="PTHR10996:SF283">
    <property type="entry name" value="GLYOXYLATE_HYDROXYPYRUVATE REDUCTASE B"/>
    <property type="match status" value="1"/>
</dbReference>
<proteinExistence type="inferred from homology"/>
<dbReference type="EMBL" id="VXRG01000067">
    <property type="protein sequence ID" value="MXY93378.1"/>
    <property type="molecule type" value="Genomic_DNA"/>
</dbReference>
<keyword evidence="3" id="KW-0520">NAD</keyword>
<dbReference type="GO" id="GO:0030267">
    <property type="term" value="F:glyoxylate reductase (NADPH) activity"/>
    <property type="evidence" value="ECO:0007669"/>
    <property type="project" value="TreeGrafter"/>
</dbReference>
<evidence type="ECO:0000256" key="3">
    <source>
        <dbReference type="ARBA" id="ARBA00023027"/>
    </source>
</evidence>
<accession>A0A6B0YVB9</accession>
<dbReference type="GO" id="GO:0016618">
    <property type="term" value="F:hydroxypyruvate reductase [NAD(P)H] activity"/>
    <property type="evidence" value="ECO:0007669"/>
    <property type="project" value="TreeGrafter"/>
</dbReference>
<dbReference type="SUPFAM" id="SSF51735">
    <property type="entry name" value="NAD(P)-binding Rossmann-fold domains"/>
    <property type="match status" value="1"/>
</dbReference>
<feature type="domain" description="D-isomer specific 2-hydroxyacid dehydrogenase catalytic" evidence="5">
    <location>
        <begin position="32"/>
        <end position="309"/>
    </location>
</feature>
<dbReference type="InterPro" id="IPR036291">
    <property type="entry name" value="NAD(P)-bd_dom_sf"/>
</dbReference>
<feature type="domain" description="D-isomer specific 2-hydroxyacid dehydrogenase NAD-binding" evidence="6">
    <location>
        <begin position="100"/>
        <end position="278"/>
    </location>
</feature>
<dbReference type="InterPro" id="IPR006139">
    <property type="entry name" value="D-isomer_2_OHA_DH_cat_dom"/>
</dbReference>
<dbReference type="InterPro" id="IPR050223">
    <property type="entry name" value="D-isomer_2-hydroxyacid_DH"/>
</dbReference>
<comment type="similarity">
    <text evidence="1 4">Belongs to the D-isomer specific 2-hydroxyacid dehydrogenase family.</text>
</comment>